<dbReference type="Gene3D" id="3.40.50.2300">
    <property type="match status" value="1"/>
</dbReference>
<feature type="compositionally biased region" description="Basic and acidic residues" evidence="8">
    <location>
        <begin position="733"/>
        <end position="755"/>
    </location>
</feature>
<dbReference type="InterPro" id="IPR011006">
    <property type="entry name" value="CheY-like_superfamily"/>
</dbReference>
<dbReference type="PROSITE" id="PS50109">
    <property type="entry name" value="HIS_KIN"/>
    <property type="match status" value="1"/>
</dbReference>
<dbReference type="SUPFAM" id="SSF55874">
    <property type="entry name" value="ATPase domain of HSP90 chaperone/DNA topoisomerase II/histidine kinase"/>
    <property type="match status" value="1"/>
</dbReference>
<dbReference type="InterPro" id="IPR004358">
    <property type="entry name" value="Sig_transdc_His_kin-like_C"/>
</dbReference>
<dbReference type="Pfam" id="PF00072">
    <property type="entry name" value="Response_reg"/>
    <property type="match status" value="1"/>
</dbReference>
<protein>
    <recommendedName>
        <fullName evidence="2">histidine kinase</fullName>
        <ecNumber evidence="2">2.7.13.3</ecNumber>
    </recommendedName>
</protein>
<feature type="domain" description="Response regulatory" evidence="10">
    <location>
        <begin position="9"/>
        <end position="125"/>
    </location>
</feature>
<comment type="catalytic activity">
    <reaction evidence="1">
        <text>ATP + protein L-histidine = ADP + protein N-phospho-L-histidine.</text>
        <dbReference type="EC" id="2.7.13.3"/>
    </reaction>
</comment>
<dbReference type="PRINTS" id="PR00344">
    <property type="entry name" value="BCTRLSENSOR"/>
</dbReference>
<dbReference type="InterPro" id="IPR035965">
    <property type="entry name" value="PAS-like_dom_sf"/>
</dbReference>
<evidence type="ECO:0000313" key="13">
    <source>
        <dbReference type="Proteomes" id="UP000253273"/>
    </source>
</evidence>
<accession>A0A345DZZ5</accession>
<dbReference type="Gene3D" id="3.30.450.20">
    <property type="entry name" value="PAS domain"/>
    <property type="match status" value="1"/>
</dbReference>
<dbReference type="EC" id="2.7.13.3" evidence="2"/>
<dbReference type="CDD" id="cd00156">
    <property type="entry name" value="REC"/>
    <property type="match status" value="1"/>
</dbReference>
<evidence type="ECO:0000259" key="10">
    <source>
        <dbReference type="PROSITE" id="PS50110"/>
    </source>
</evidence>
<dbReference type="Gene3D" id="3.30.565.10">
    <property type="entry name" value="Histidine kinase-like ATPase, C-terminal domain"/>
    <property type="match status" value="1"/>
</dbReference>
<dbReference type="InterPro" id="IPR036097">
    <property type="entry name" value="HisK_dim/P_sf"/>
</dbReference>
<dbReference type="SUPFAM" id="SSF47384">
    <property type="entry name" value="Homodimeric domain of signal transducing histidine kinase"/>
    <property type="match status" value="1"/>
</dbReference>
<dbReference type="GeneID" id="37282353"/>
<dbReference type="OrthoDB" id="8127at2157"/>
<feature type="region of interest" description="Disordered" evidence="8">
    <location>
        <begin position="733"/>
        <end position="759"/>
    </location>
</feature>
<dbReference type="Pfam" id="PF08448">
    <property type="entry name" value="PAS_4"/>
    <property type="match status" value="1"/>
</dbReference>
<feature type="modified residue" description="4-aspartylphosphate" evidence="7">
    <location>
        <position position="60"/>
    </location>
</feature>
<sequence length="842" mass="91819">MGPGTDPIRVLHVDDDPAFLDVAATLLERKDDRIEVVTATSADEGLERLDDADIDCIVSDYDMPGLNGIDFLERVRASGDGRPFVLFTGKGSEEVASEAISAGVTDYLQKAPGSEQYEILLNRIVNAVEAARIRARATRQERINTLIRESNRRLVAADTVEDIEGAVCRTLTNATPFRFAWIGEPEANGEIVPRTSAGDADDYLDEVTIYHDDRPRGQGPGGRAIRTDELQVAQNIPDDPSFAPWHDVAERYGYESVTVVPLSYGGGRTGILAIYADSPHAFDEVELSVLEELGETIGRALEAAETRRRLESRRAAERTRKEGHYRTLVDALPNGAIALFDTDLRYTVVGGAVFDDLDLSPEDMEGEALTAVHSTAFCEAYLQHYRAVLDGAERTFEFEYADRTFEAHVAPVRDETGAVDGGIAMTQDVTDRVRRQRELRRRERVLRETYEVIADPSLSVEEGVRRLLAIGADVLDVRYGILSRVDGDEYAFEVVHAPDEDGKAVGDGGPAEGDTVALTATNCERVVRSGETVAVADVSDDPDCDARTPAAESDLACYVGAPVVIDGETDGTFCFYDTDPHDGAFSEWELTLVDLLSRWVGVALDRHETNARLRTQNERVREFTSIVSHDLRNPLTVLGGALELAEATGETEQFDRCRRALDRMGSLVDDLTTLTREGAVVTDAEPVALGWAARACWETVETGTAELRLDGDAPILADEARLRQLLENLFRNSAEHGSTDNRRGDAGDSVEHGSTDDDGLTVRVGVLDDGFYVEDDGVGIPEDERARVFERGYSTTATGTGLGLSIVEKMAAAHGWTVAVSESDAGGARIDVRGVEMDDGRE</sequence>
<evidence type="ECO:0000256" key="4">
    <source>
        <dbReference type="ARBA" id="ARBA00022679"/>
    </source>
</evidence>
<dbReference type="SMART" id="SM00448">
    <property type="entry name" value="REC"/>
    <property type="match status" value="1"/>
</dbReference>
<dbReference type="PROSITE" id="PS50113">
    <property type="entry name" value="PAC"/>
    <property type="match status" value="1"/>
</dbReference>
<dbReference type="SUPFAM" id="SSF55781">
    <property type="entry name" value="GAF domain-like"/>
    <property type="match status" value="2"/>
</dbReference>
<feature type="domain" description="PAC" evidence="11">
    <location>
        <begin position="378"/>
        <end position="441"/>
    </location>
</feature>
<dbReference type="InterPro" id="IPR001789">
    <property type="entry name" value="Sig_transdc_resp-reg_receiver"/>
</dbReference>
<dbReference type="CDD" id="cd00082">
    <property type="entry name" value="HisKA"/>
    <property type="match status" value="1"/>
</dbReference>
<dbReference type="SMART" id="SM00065">
    <property type="entry name" value="GAF"/>
    <property type="match status" value="2"/>
</dbReference>
<name>A0A345DZZ5_9EURY</name>
<feature type="domain" description="Histidine kinase" evidence="9">
    <location>
        <begin position="626"/>
        <end position="833"/>
    </location>
</feature>
<keyword evidence="13" id="KW-1185">Reference proteome</keyword>
<keyword evidence="5" id="KW-0418">Kinase</keyword>
<keyword evidence="3 7" id="KW-0597">Phosphoprotein</keyword>
<evidence type="ECO:0000256" key="5">
    <source>
        <dbReference type="ARBA" id="ARBA00022777"/>
    </source>
</evidence>
<keyword evidence="6" id="KW-0902">Two-component regulatory system</keyword>
<dbReference type="PANTHER" id="PTHR43711">
    <property type="entry name" value="TWO-COMPONENT HISTIDINE KINASE"/>
    <property type="match status" value="1"/>
</dbReference>
<dbReference type="RefSeq" id="WP_114584666.1">
    <property type="nucleotide sequence ID" value="NZ_CP031150.1"/>
</dbReference>
<evidence type="ECO:0000256" key="8">
    <source>
        <dbReference type="SAM" id="MobiDB-lite"/>
    </source>
</evidence>
<evidence type="ECO:0000256" key="3">
    <source>
        <dbReference type="ARBA" id="ARBA00022553"/>
    </source>
</evidence>
<dbReference type="SUPFAM" id="SSF55785">
    <property type="entry name" value="PYP-like sensor domain (PAS domain)"/>
    <property type="match status" value="1"/>
</dbReference>
<dbReference type="KEGG" id="haj:DU500_03170"/>
<dbReference type="InterPro" id="IPR050736">
    <property type="entry name" value="Sensor_HK_Regulatory"/>
</dbReference>
<dbReference type="Proteomes" id="UP000253273">
    <property type="component" value="Chromosome"/>
</dbReference>
<evidence type="ECO:0000256" key="7">
    <source>
        <dbReference type="PROSITE-ProRule" id="PRU00169"/>
    </source>
</evidence>
<evidence type="ECO:0000259" key="11">
    <source>
        <dbReference type="PROSITE" id="PS50113"/>
    </source>
</evidence>
<keyword evidence="4" id="KW-0808">Transferase</keyword>
<dbReference type="InterPro" id="IPR003018">
    <property type="entry name" value="GAF"/>
</dbReference>
<dbReference type="InterPro" id="IPR029016">
    <property type="entry name" value="GAF-like_dom_sf"/>
</dbReference>
<dbReference type="SUPFAM" id="SSF52172">
    <property type="entry name" value="CheY-like"/>
    <property type="match status" value="1"/>
</dbReference>
<dbReference type="Gene3D" id="1.10.287.130">
    <property type="match status" value="1"/>
</dbReference>
<evidence type="ECO:0000256" key="1">
    <source>
        <dbReference type="ARBA" id="ARBA00000085"/>
    </source>
</evidence>
<dbReference type="InterPro" id="IPR003661">
    <property type="entry name" value="HisK_dim/P_dom"/>
</dbReference>
<dbReference type="PANTHER" id="PTHR43711:SF1">
    <property type="entry name" value="HISTIDINE KINASE 1"/>
    <property type="match status" value="1"/>
</dbReference>
<evidence type="ECO:0000259" key="9">
    <source>
        <dbReference type="PROSITE" id="PS50109"/>
    </source>
</evidence>
<proteinExistence type="predicted"/>
<dbReference type="CDD" id="cd00075">
    <property type="entry name" value="HATPase"/>
    <property type="match status" value="1"/>
</dbReference>
<evidence type="ECO:0000256" key="2">
    <source>
        <dbReference type="ARBA" id="ARBA00012438"/>
    </source>
</evidence>
<dbReference type="InterPro" id="IPR000700">
    <property type="entry name" value="PAS-assoc_C"/>
</dbReference>
<dbReference type="GO" id="GO:0000155">
    <property type="term" value="F:phosphorelay sensor kinase activity"/>
    <property type="evidence" value="ECO:0007669"/>
    <property type="project" value="InterPro"/>
</dbReference>
<gene>
    <name evidence="12" type="ORF">DU500_03170</name>
</gene>
<dbReference type="InterPro" id="IPR003594">
    <property type="entry name" value="HATPase_dom"/>
</dbReference>
<dbReference type="Gene3D" id="3.30.450.40">
    <property type="match status" value="2"/>
</dbReference>
<dbReference type="AlphaFoldDB" id="A0A345DZZ5"/>
<evidence type="ECO:0000256" key="6">
    <source>
        <dbReference type="ARBA" id="ARBA00023012"/>
    </source>
</evidence>
<dbReference type="Pfam" id="PF01590">
    <property type="entry name" value="GAF"/>
    <property type="match status" value="1"/>
</dbReference>
<dbReference type="InterPro" id="IPR013656">
    <property type="entry name" value="PAS_4"/>
</dbReference>
<dbReference type="SMART" id="SM00388">
    <property type="entry name" value="HisKA"/>
    <property type="match status" value="1"/>
</dbReference>
<dbReference type="InterPro" id="IPR036890">
    <property type="entry name" value="HATPase_C_sf"/>
</dbReference>
<dbReference type="PROSITE" id="PS50110">
    <property type="entry name" value="RESPONSE_REGULATORY"/>
    <property type="match status" value="1"/>
</dbReference>
<reference evidence="12 13" key="1">
    <citation type="submission" date="2018-07" db="EMBL/GenBank/DDBJ databases">
        <title>Genome sequences of Haloplanus sp. CBA1113.</title>
        <authorList>
            <person name="Kim Y.B."/>
            <person name="Roh S.W."/>
        </authorList>
    </citation>
    <scope>NUCLEOTIDE SEQUENCE [LARGE SCALE GENOMIC DNA]</scope>
    <source>
        <strain evidence="12 13">CBA1113</strain>
    </source>
</reference>
<organism evidence="12 13">
    <name type="scientific">Haloplanus rubicundus</name>
    <dbReference type="NCBI Taxonomy" id="1547898"/>
    <lineage>
        <taxon>Archaea</taxon>
        <taxon>Methanobacteriati</taxon>
        <taxon>Methanobacteriota</taxon>
        <taxon>Stenosarchaea group</taxon>
        <taxon>Halobacteria</taxon>
        <taxon>Halobacteriales</taxon>
        <taxon>Haloferacaceae</taxon>
        <taxon>Haloplanus</taxon>
    </lineage>
</organism>
<dbReference type="Pfam" id="PF02518">
    <property type="entry name" value="HATPase_c"/>
    <property type="match status" value="1"/>
</dbReference>
<dbReference type="Pfam" id="PF13185">
    <property type="entry name" value="GAF_2"/>
    <property type="match status" value="1"/>
</dbReference>
<dbReference type="InterPro" id="IPR005467">
    <property type="entry name" value="His_kinase_dom"/>
</dbReference>
<dbReference type="Pfam" id="PF00512">
    <property type="entry name" value="HisKA"/>
    <property type="match status" value="1"/>
</dbReference>
<dbReference type="EMBL" id="CP031150">
    <property type="protein sequence ID" value="AXG05517.1"/>
    <property type="molecule type" value="Genomic_DNA"/>
</dbReference>
<evidence type="ECO:0000313" key="12">
    <source>
        <dbReference type="EMBL" id="AXG05517.1"/>
    </source>
</evidence>
<dbReference type="SMART" id="SM00387">
    <property type="entry name" value="HATPase_c"/>
    <property type="match status" value="1"/>
</dbReference>